<dbReference type="AlphaFoldDB" id="A0A9X0AKZ7"/>
<reference evidence="1" key="1">
    <citation type="submission" date="2022-11" db="EMBL/GenBank/DDBJ databases">
        <title>Genome Resource of Sclerotinia nivalis Strain SnTB1, a Plant Pathogen Isolated from American Ginseng.</title>
        <authorList>
            <person name="Fan S."/>
        </authorList>
    </citation>
    <scope>NUCLEOTIDE SEQUENCE</scope>
    <source>
        <strain evidence="1">SnTB1</strain>
    </source>
</reference>
<evidence type="ECO:0000313" key="1">
    <source>
        <dbReference type="EMBL" id="KAJ8064224.1"/>
    </source>
</evidence>
<gene>
    <name evidence="1" type="ORF">OCU04_006572</name>
</gene>
<accession>A0A9X0AKZ7</accession>
<protein>
    <submittedName>
        <fullName evidence="1">Uncharacterized protein</fullName>
    </submittedName>
</protein>
<proteinExistence type="predicted"/>
<sequence length="561" mass="64009">MADLEKAVSEVFHRIKNYINYTPFLLHHLSLKATENLRSLLLASPAPSLVFRFGLEVNDITFLHRGNIRFNSEIQAVAIHHLWKTVGGYVSVQDVIFFTQISELKAIQPQGRPVVRRVVTLLNNNLQDPGFECMKCDLVMRGDYVLMVNSHKSWEPSALFPFSDGSTSLRYVPSGSVQTLLTPKRSFRDASSEGLMTVNTFPNEQSEQHTPFDDGEELSEWLVNYNDAPTHNQALQIKGYQKFESEVARIVTTSTSAEVIKIRRSKFKSLEVTLQKLEHNYATRFEELRKKESNIELREADYKSRYARYGELLADMRQKEDGFAARESAIIEREKSLKIAAADLEVRIQATELEDERIAFEASQRNEKLKDIRHGLDEREGLLVLGRSALRTREADVIRRENHVKTREDTIEGVEDTLLARESAVKTSETALISRESTIRVREEAIKKCEEAIESEKAVIKHDQDALRLHEANLKYTENRLQTKEARLNSEITDRELAVLDREQRVDAMDAASKMGWKIPGIEIIDDTIISCETVGEASKTDYAVPETSSRDKRISNVMHG</sequence>
<dbReference type="EMBL" id="JAPEIS010000007">
    <property type="protein sequence ID" value="KAJ8064224.1"/>
    <property type="molecule type" value="Genomic_DNA"/>
</dbReference>
<evidence type="ECO:0000313" key="2">
    <source>
        <dbReference type="Proteomes" id="UP001152300"/>
    </source>
</evidence>
<name>A0A9X0AKZ7_9HELO</name>
<dbReference type="OrthoDB" id="3561114at2759"/>
<keyword evidence="2" id="KW-1185">Reference proteome</keyword>
<organism evidence="1 2">
    <name type="scientific">Sclerotinia nivalis</name>
    <dbReference type="NCBI Taxonomy" id="352851"/>
    <lineage>
        <taxon>Eukaryota</taxon>
        <taxon>Fungi</taxon>
        <taxon>Dikarya</taxon>
        <taxon>Ascomycota</taxon>
        <taxon>Pezizomycotina</taxon>
        <taxon>Leotiomycetes</taxon>
        <taxon>Helotiales</taxon>
        <taxon>Sclerotiniaceae</taxon>
        <taxon>Sclerotinia</taxon>
    </lineage>
</organism>
<comment type="caution">
    <text evidence="1">The sequence shown here is derived from an EMBL/GenBank/DDBJ whole genome shotgun (WGS) entry which is preliminary data.</text>
</comment>
<dbReference type="Proteomes" id="UP001152300">
    <property type="component" value="Unassembled WGS sequence"/>
</dbReference>